<evidence type="ECO:0000313" key="1">
    <source>
        <dbReference type="EMBL" id="EKV11434.1"/>
    </source>
</evidence>
<dbReference type="OrthoDB" id="5401170at2759"/>
<organism evidence="1 2">
    <name type="scientific">Penicillium digitatum (strain Pd1 / CECT 20795)</name>
    <name type="common">Green mold</name>
    <dbReference type="NCBI Taxonomy" id="1170230"/>
    <lineage>
        <taxon>Eukaryota</taxon>
        <taxon>Fungi</taxon>
        <taxon>Dikarya</taxon>
        <taxon>Ascomycota</taxon>
        <taxon>Pezizomycotina</taxon>
        <taxon>Eurotiomycetes</taxon>
        <taxon>Eurotiomycetidae</taxon>
        <taxon>Eurotiales</taxon>
        <taxon>Aspergillaceae</taxon>
        <taxon>Penicillium</taxon>
    </lineage>
</organism>
<dbReference type="HOGENOM" id="CLU_3392459_0_0_1"/>
<dbReference type="EMBL" id="AKCU01000381">
    <property type="protein sequence ID" value="EKV11434.1"/>
    <property type="molecule type" value="Genomic_DNA"/>
</dbReference>
<protein>
    <submittedName>
        <fullName evidence="1">Uncharacterized protein</fullName>
    </submittedName>
</protein>
<dbReference type="VEuPathDB" id="FungiDB:PDIP_56200"/>
<sequence>MTSPLEYLTDLEGIEITLGAVAEESLHFPAQT</sequence>
<reference evidence="2" key="1">
    <citation type="journal article" date="2012" name="BMC Genomics">
        <title>Genome sequence of the necrotrophic fungus Penicillium digitatum, the main postharvest pathogen of citrus.</title>
        <authorList>
            <person name="Marcet-Houben M."/>
            <person name="Ballester A.-R."/>
            <person name="de la Fuente B."/>
            <person name="Harries E."/>
            <person name="Marcos J.F."/>
            <person name="Gonzalez-Candelas L."/>
            <person name="Gabaldon T."/>
        </authorList>
    </citation>
    <scope>NUCLEOTIDE SEQUENCE [LARGE SCALE GENOMIC DNA]</scope>
    <source>
        <strain evidence="2">Pd1 / CECT 20795</strain>
    </source>
</reference>
<dbReference type="AlphaFoldDB" id="K9FQK1"/>
<dbReference type="KEGG" id="pdp:PDIP_56200"/>
<evidence type="ECO:0000313" key="2">
    <source>
        <dbReference type="Proteomes" id="UP000009886"/>
    </source>
</evidence>
<proteinExistence type="predicted"/>
<dbReference type="Proteomes" id="UP000009886">
    <property type="component" value="Unassembled WGS sequence"/>
</dbReference>
<name>K9FQK1_PEND1</name>
<comment type="caution">
    <text evidence="1">The sequence shown here is derived from an EMBL/GenBank/DDBJ whole genome shotgun (WGS) entry which is preliminary data.</text>
</comment>
<gene>
    <name evidence="1" type="ORF">PDIP_56200</name>
</gene>
<accession>K9FQK1</accession>